<gene>
    <name evidence="6" type="ORF">MNOR_LOCUS13720</name>
</gene>
<organism evidence="6 7">
    <name type="scientific">Meganyctiphanes norvegica</name>
    <name type="common">Northern krill</name>
    <name type="synonym">Thysanopoda norvegica</name>
    <dbReference type="NCBI Taxonomy" id="48144"/>
    <lineage>
        <taxon>Eukaryota</taxon>
        <taxon>Metazoa</taxon>
        <taxon>Ecdysozoa</taxon>
        <taxon>Arthropoda</taxon>
        <taxon>Crustacea</taxon>
        <taxon>Multicrustacea</taxon>
        <taxon>Malacostraca</taxon>
        <taxon>Eumalacostraca</taxon>
        <taxon>Eucarida</taxon>
        <taxon>Euphausiacea</taxon>
        <taxon>Euphausiidae</taxon>
        <taxon>Meganyctiphanes</taxon>
    </lineage>
</organism>
<comment type="subcellular location">
    <subcellularLocation>
        <location evidence="2">Secreted</location>
    </subcellularLocation>
</comment>
<proteinExistence type="predicted"/>
<dbReference type="GO" id="GO:0005179">
    <property type="term" value="F:hormone activity"/>
    <property type="evidence" value="ECO:0007669"/>
    <property type="project" value="InterPro"/>
</dbReference>
<evidence type="ECO:0000313" key="6">
    <source>
        <dbReference type="EMBL" id="CAL4089146.1"/>
    </source>
</evidence>
<evidence type="ECO:0000256" key="3">
    <source>
        <dbReference type="ARBA" id="ARBA00022474"/>
    </source>
</evidence>
<dbReference type="AlphaFoldDB" id="A0AAV2QNZ5"/>
<evidence type="ECO:0000313" key="7">
    <source>
        <dbReference type="Proteomes" id="UP001497623"/>
    </source>
</evidence>
<dbReference type="GO" id="GO:0031409">
    <property type="term" value="F:pigment binding"/>
    <property type="evidence" value="ECO:0007669"/>
    <property type="project" value="UniProtKB-KW"/>
</dbReference>
<keyword evidence="4" id="KW-0964">Secreted</keyword>
<comment type="function">
    <text evidence="1">This hormone adapts the animal to light backgrounds by stimulating concentration of the pigment of its red body-chromatophores.</text>
</comment>
<name>A0AAV2QNZ5_MEGNR</name>
<evidence type="ECO:0000256" key="2">
    <source>
        <dbReference type="ARBA" id="ARBA00004613"/>
    </source>
</evidence>
<dbReference type="GO" id="GO:0005576">
    <property type="term" value="C:extracellular region"/>
    <property type="evidence" value="ECO:0007669"/>
    <property type="project" value="UniProtKB-SubCell"/>
</dbReference>
<sequence>PSTCRSTNTSSRNIMRSLSLVFLLAAVFLALLAPEGARSQVTFSRSWRPQGKRAVFHGKPGAATAGGTMQEKALHESLNVCGAERLDTIAQVANTIEVMMQKQILEMS</sequence>
<comment type="caution">
    <text evidence="6">The sequence shown here is derived from an EMBL/GenBank/DDBJ whole genome shotgun (WGS) entry which is preliminary data.</text>
</comment>
<evidence type="ECO:0000256" key="5">
    <source>
        <dbReference type="SAM" id="SignalP"/>
    </source>
</evidence>
<feature type="signal peptide" evidence="5">
    <location>
        <begin position="1"/>
        <end position="39"/>
    </location>
</feature>
<evidence type="ECO:0000256" key="1">
    <source>
        <dbReference type="ARBA" id="ARBA00002463"/>
    </source>
</evidence>
<keyword evidence="7" id="KW-1185">Reference proteome</keyword>
<dbReference type="EMBL" id="CAXKWB010007968">
    <property type="protein sequence ID" value="CAL4089146.1"/>
    <property type="molecule type" value="Genomic_DNA"/>
</dbReference>
<keyword evidence="3" id="KW-0608">Pigment</keyword>
<accession>A0AAV2QNZ5</accession>
<dbReference type="InterPro" id="IPR002047">
    <property type="entry name" value="Adipokinetic_hormone_CS"/>
</dbReference>
<protein>
    <submittedName>
        <fullName evidence="6">Uncharacterized protein</fullName>
    </submittedName>
</protein>
<reference evidence="6 7" key="1">
    <citation type="submission" date="2024-05" db="EMBL/GenBank/DDBJ databases">
        <authorList>
            <person name="Wallberg A."/>
        </authorList>
    </citation>
    <scope>NUCLEOTIDE SEQUENCE [LARGE SCALE GENOMIC DNA]</scope>
</reference>
<evidence type="ECO:0000256" key="4">
    <source>
        <dbReference type="ARBA" id="ARBA00022525"/>
    </source>
</evidence>
<feature type="non-terminal residue" evidence="6">
    <location>
        <position position="1"/>
    </location>
</feature>
<keyword evidence="5" id="KW-0732">Signal</keyword>
<feature type="chain" id="PRO_5043988077" evidence="5">
    <location>
        <begin position="40"/>
        <end position="108"/>
    </location>
</feature>
<dbReference type="Proteomes" id="UP001497623">
    <property type="component" value="Unassembled WGS sequence"/>
</dbReference>
<dbReference type="PROSITE" id="PS00256">
    <property type="entry name" value="AKH"/>
    <property type="match status" value="1"/>
</dbReference>